<gene>
    <name evidence="1" type="ORF">K5I21_16295</name>
</gene>
<evidence type="ECO:0000313" key="2">
    <source>
        <dbReference type="Proteomes" id="UP001203136"/>
    </source>
</evidence>
<dbReference type="Proteomes" id="UP001203136">
    <property type="component" value="Unassembled WGS sequence"/>
</dbReference>
<proteinExistence type="predicted"/>
<dbReference type="AlphaFoldDB" id="A0AAW5F6C6"/>
<sequence>MMFEGFSESTIGYYQAIRRNNCKNSHQENEVLYLDGVKYPLEELYYELYSYFSKVDSDLLSNKRRCISSAYNDARFCKDAPIKEYFYIRFKLDTANKKNALGFFFDVSLAGYKFGLNIYNLDARGMEKIRDYILDNKHYAKEVIEKFNKAGLLEVRGEKYKRAYYPEESAVLQEWLERKRISFVHEDELSSVFTEEICLNVFWRLLIVYRMCILC</sequence>
<comment type="caution">
    <text evidence="1">The sequence shown here is derived from an EMBL/GenBank/DDBJ whole genome shotgun (WGS) entry which is preliminary data.</text>
</comment>
<name>A0AAW5F6C6_CLOSY</name>
<dbReference type="EMBL" id="JAINVB010000001">
    <property type="protein sequence ID" value="MCK0087405.1"/>
    <property type="molecule type" value="Genomic_DNA"/>
</dbReference>
<dbReference type="InterPro" id="IPR012808">
    <property type="entry name" value="CHP02453"/>
</dbReference>
<dbReference type="Pfam" id="PF09365">
    <property type="entry name" value="DUF2461"/>
    <property type="match status" value="1"/>
</dbReference>
<organism evidence="1 2">
    <name type="scientific">Clostridium symbiosum</name>
    <name type="common">Bacteroides symbiosus</name>
    <dbReference type="NCBI Taxonomy" id="1512"/>
    <lineage>
        <taxon>Bacteria</taxon>
        <taxon>Bacillati</taxon>
        <taxon>Bacillota</taxon>
        <taxon>Clostridia</taxon>
        <taxon>Lachnospirales</taxon>
        <taxon>Lachnospiraceae</taxon>
        <taxon>Otoolea</taxon>
    </lineage>
</organism>
<evidence type="ECO:0000313" key="1">
    <source>
        <dbReference type="EMBL" id="MCK0087405.1"/>
    </source>
</evidence>
<dbReference type="RefSeq" id="WP_247213266.1">
    <property type="nucleotide sequence ID" value="NZ_JAINVB010000001.1"/>
</dbReference>
<accession>A0AAW5F6C6</accession>
<reference evidence="1" key="1">
    <citation type="journal article" date="2022" name="Cell Host Microbe">
        <title>Colonization of the live biotherapeutic product VE303 and modulation of the microbiota and metabolites in healthy volunteers.</title>
        <authorList>
            <person name="Dsouza M."/>
            <person name="Menon R."/>
            <person name="Crossette E."/>
            <person name="Bhattarai S.K."/>
            <person name="Schneider J."/>
            <person name="Kim Y.G."/>
            <person name="Reddy S."/>
            <person name="Caballero S."/>
            <person name="Felix C."/>
            <person name="Cornacchione L."/>
            <person name="Hendrickson J."/>
            <person name="Watson A.R."/>
            <person name="Minot S.S."/>
            <person name="Greenfield N."/>
            <person name="Schopf L."/>
            <person name="Szabady R."/>
            <person name="Patarroyo J."/>
            <person name="Smith W."/>
            <person name="Harrison P."/>
            <person name="Kuijper E.J."/>
            <person name="Kelly C.P."/>
            <person name="Olle B."/>
            <person name="Bobilev D."/>
            <person name="Silber J.L."/>
            <person name="Bucci V."/>
            <person name="Roberts B."/>
            <person name="Faith J."/>
            <person name="Norman J.M."/>
        </authorList>
    </citation>
    <scope>NUCLEOTIDE SEQUENCE</scope>
    <source>
        <strain evidence="1">VE303-04</strain>
    </source>
</reference>
<protein>
    <submittedName>
        <fullName evidence="1">DUF2461 family protein</fullName>
    </submittedName>
</protein>